<feature type="domain" description="RecX second three-helical" evidence="7">
    <location>
        <begin position="228"/>
        <end position="265"/>
    </location>
</feature>
<dbReference type="Gene3D" id="1.10.10.10">
    <property type="entry name" value="Winged helix-like DNA-binding domain superfamily/Winged helix DNA-binding domain"/>
    <property type="match status" value="3"/>
</dbReference>
<evidence type="ECO:0000256" key="1">
    <source>
        <dbReference type="ARBA" id="ARBA00004496"/>
    </source>
</evidence>
<dbReference type="RefSeq" id="WP_004198682.1">
    <property type="nucleotide sequence ID" value="NZ_CM000832.1"/>
</dbReference>
<dbReference type="EMBL" id="CM000832">
    <property type="protein sequence ID" value="EET08786.1"/>
    <property type="molecule type" value="Genomic_DNA"/>
</dbReference>
<evidence type="ECO:0000256" key="2">
    <source>
        <dbReference type="ARBA" id="ARBA00009695"/>
    </source>
</evidence>
<feature type="compositionally biased region" description="Low complexity" evidence="6">
    <location>
        <begin position="153"/>
        <end position="179"/>
    </location>
</feature>
<dbReference type="PANTHER" id="PTHR33602">
    <property type="entry name" value="REGULATORY PROTEIN RECX FAMILY PROTEIN"/>
    <property type="match status" value="1"/>
</dbReference>
<comment type="function">
    <text evidence="5">Modulates RecA activity.</text>
</comment>
<feature type="region of interest" description="Disordered" evidence="6">
    <location>
        <begin position="1"/>
        <end position="185"/>
    </location>
</feature>
<dbReference type="InterPro" id="IPR053924">
    <property type="entry name" value="RecX_HTH_2nd"/>
</dbReference>
<comment type="subcellular location">
    <subcellularLocation>
        <location evidence="1 5">Cytoplasm</location>
    </subcellularLocation>
</comment>
<dbReference type="InterPro" id="IPR003783">
    <property type="entry name" value="Regulatory_RecX"/>
</dbReference>
<dbReference type="Proteomes" id="UP000001812">
    <property type="component" value="Chromosome I"/>
</dbReference>
<evidence type="ECO:0000259" key="8">
    <source>
        <dbReference type="Pfam" id="PF21981"/>
    </source>
</evidence>
<keyword evidence="4 5" id="KW-0963">Cytoplasm</keyword>
<evidence type="ECO:0000256" key="5">
    <source>
        <dbReference type="HAMAP-Rule" id="MF_01114"/>
    </source>
</evidence>
<accession>A0A0E1W8W9</accession>
<dbReference type="GO" id="GO:0006282">
    <property type="term" value="P:regulation of DNA repair"/>
    <property type="evidence" value="ECO:0007669"/>
    <property type="project" value="UniProtKB-UniRule"/>
</dbReference>
<dbReference type="NCBIfam" id="NF001055">
    <property type="entry name" value="PRK00117.2-5"/>
    <property type="match status" value="1"/>
</dbReference>
<dbReference type="InterPro" id="IPR036388">
    <property type="entry name" value="WH-like_DNA-bd_sf"/>
</dbReference>
<protein>
    <recommendedName>
        <fullName evidence="3 5">Regulatory protein RecX</fullName>
    </recommendedName>
</protein>
<evidence type="ECO:0000313" key="9">
    <source>
        <dbReference type="EMBL" id="EET08786.1"/>
    </source>
</evidence>
<evidence type="ECO:0000256" key="6">
    <source>
        <dbReference type="SAM" id="MobiDB-lite"/>
    </source>
</evidence>
<dbReference type="HAMAP" id="MF_01114">
    <property type="entry name" value="RecX"/>
    <property type="match status" value="1"/>
</dbReference>
<dbReference type="PANTHER" id="PTHR33602:SF1">
    <property type="entry name" value="REGULATORY PROTEIN RECX FAMILY PROTEIN"/>
    <property type="match status" value="1"/>
</dbReference>
<comment type="similarity">
    <text evidence="2 5">Belongs to the RecX family.</text>
</comment>
<organism evidence="9">
    <name type="scientific">Burkholderia pseudomallei 1710a</name>
    <dbReference type="NCBI Taxonomy" id="320371"/>
    <lineage>
        <taxon>Bacteria</taxon>
        <taxon>Pseudomonadati</taxon>
        <taxon>Pseudomonadota</taxon>
        <taxon>Betaproteobacteria</taxon>
        <taxon>Burkholderiales</taxon>
        <taxon>Burkholderiaceae</taxon>
        <taxon>Burkholderia</taxon>
        <taxon>pseudomallei group</taxon>
    </lineage>
</organism>
<proteinExistence type="inferred from homology"/>
<dbReference type="HOGENOM" id="CLU_066607_3_0_4"/>
<sequence length="327" mass="34782">MRKNREGADSQQAGHGARTASAGEPHAERETRATVSGEGRPSGRPATRASDDALVSFRRSAACEAGEPFDPDESFDAHDAARPRASAGGGGAEGVRGVRDAGAGGGRAGDARAANRLRAPAGLSSAAKREETAGDVYTRTSQAGPRSRRRASPFHSDSSPSASSETDGAARSSASQRPARTLKGRAVAYLSRREYSRAELARKLTPHADESDDVESLLDALERENWLSDSRFAESLVHRRASRVGSARIISELKRHAVGDALVESVGARLRESEFERAQSVWRKKFGAVPQTQAERAKQARFLAMRGFSSATIAKLLKGDADEFGGD</sequence>
<dbReference type="GeneID" id="92978045"/>
<dbReference type="InterPro" id="IPR053925">
    <property type="entry name" value="RecX_HTH_3rd"/>
</dbReference>
<dbReference type="Pfam" id="PF02631">
    <property type="entry name" value="RecX_HTH2"/>
    <property type="match status" value="1"/>
</dbReference>
<name>A0A0E1W8W9_BURPE</name>
<evidence type="ECO:0000256" key="4">
    <source>
        <dbReference type="ARBA" id="ARBA00022490"/>
    </source>
</evidence>
<feature type="domain" description="RecX third three-helical" evidence="8">
    <location>
        <begin position="272"/>
        <end position="316"/>
    </location>
</feature>
<dbReference type="AlphaFoldDB" id="A0A0E1W8W9"/>
<gene>
    <name evidence="5 9" type="primary">recX</name>
    <name evidence="9" type="ORF">BURPS1710A_1106</name>
</gene>
<dbReference type="GO" id="GO:0005737">
    <property type="term" value="C:cytoplasm"/>
    <property type="evidence" value="ECO:0007669"/>
    <property type="project" value="UniProtKB-SubCell"/>
</dbReference>
<reference evidence="9" key="1">
    <citation type="submission" date="2009-05" db="EMBL/GenBank/DDBJ databases">
        <authorList>
            <person name="Harkins D.M."/>
            <person name="DeShazer D."/>
            <person name="Woods D.E."/>
            <person name="Brinkac L.M."/>
            <person name="Brown K.A."/>
            <person name="Hung G.C."/>
            <person name="Tuanyok A."/>
            <person name="Zhang B."/>
            <person name="Nierman W.C."/>
        </authorList>
    </citation>
    <scope>NUCLEOTIDE SEQUENCE [LARGE SCALE GENOMIC DNA]</scope>
    <source>
        <strain evidence="9">1710a</strain>
    </source>
</reference>
<evidence type="ECO:0000256" key="3">
    <source>
        <dbReference type="ARBA" id="ARBA00018111"/>
    </source>
</evidence>
<dbReference type="Pfam" id="PF21981">
    <property type="entry name" value="RecX_HTH3"/>
    <property type="match status" value="1"/>
</dbReference>
<dbReference type="NCBIfam" id="NF010734">
    <property type="entry name" value="PRK14136.1"/>
    <property type="match status" value="1"/>
</dbReference>
<evidence type="ECO:0000259" key="7">
    <source>
        <dbReference type="Pfam" id="PF02631"/>
    </source>
</evidence>